<reference evidence="9" key="1">
    <citation type="journal article" date="2018" name="DNA Res.">
        <title>Multiple hybrid de novo genome assembly of finger millet, an orphan allotetraploid crop.</title>
        <authorList>
            <person name="Hatakeyama M."/>
            <person name="Aluri S."/>
            <person name="Balachadran M.T."/>
            <person name="Sivarajan S.R."/>
            <person name="Patrignani A."/>
            <person name="Gruter S."/>
            <person name="Poveda L."/>
            <person name="Shimizu-Inatsugi R."/>
            <person name="Baeten J."/>
            <person name="Francoijs K.J."/>
            <person name="Nataraja K.N."/>
            <person name="Reddy Y.A.N."/>
            <person name="Phadnis S."/>
            <person name="Ravikumar R.L."/>
            <person name="Schlapbach R."/>
            <person name="Sreeman S.M."/>
            <person name="Shimizu K.K."/>
        </authorList>
    </citation>
    <scope>NUCLEOTIDE SEQUENCE</scope>
</reference>
<dbReference type="Pfam" id="PF01095">
    <property type="entry name" value="Pectinesterase"/>
    <property type="match status" value="1"/>
</dbReference>
<name>A0AAV5BL67_ELECO</name>
<keyword evidence="5 7" id="KW-0063">Aspartyl esterase</keyword>
<dbReference type="InterPro" id="IPR035513">
    <property type="entry name" value="Invertase/methylesterase_inhib"/>
</dbReference>
<accession>A0AAV5BL67</accession>
<comment type="catalytic activity">
    <reaction evidence="7">
        <text>[(1-&gt;4)-alpha-D-galacturonosyl methyl ester](n) + n H2O = [(1-&gt;4)-alpha-D-galacturonosyl](n) + n methanol + n H(+)</text>
        <dbReference type="Rhea" id="RHEA:22380"/>
        <dbReference type="Rhea" id="RHEA-COMP:14570"/>
        <dbReference type="Rhea" id="RHEA-COMP:14573"/>
        <dbReference type="ChEBI" id="CHEBI:15377"/>
        <dbReference type="ChEBI" id="CHEBI:15378"/>
        <dbReference type="ChEBI" id="CHEBI:17790"/>
        <dbReference type="ChEBI" id="CHEBI:140522"/>
        <dbReference type="ChEBI" id="CHEBI:140523"/>
        <dbReference type="EC" id="3.1.1.11"/>
    </reaction>
</comment>
<dbReference type="GO" id="GO:0004857">
    <property type="term" value="F:enzyme inhibitor activity"/>
    <property type="evidence" value="ECO:0007669"/>
    <property type="project" value="InterPro"/>
</dbReference>
<evidence type="ECO:0000256" key="2">
    <source>
        <dbReference type="ARBA" id="ARBA00006027"/>
    </source>
</evidence>
<dbReference type="InterPro" id="IPR033131">
    <property type="entry name" value="Pectinesterase_Asp_AS"/>
</dbReference>
<feature type="signal peptide" evidence="7">
    <location>
        <begin position="1"/>
        <end position="35"/>
    </location>
</feature>
<evidence type="ECO:0000256" key="7">
    <source>
        <dbReference type="RuleBase" id="RU000589"/>
    </source>
</evidence>
<gene>
    <name evidence="9" type="primary">ga02978</name>
    <name evidence="9" type="ORF">PR202_ga02978</name>
</gene>
<dbReference type="EMBL" id="BQKI01000001">
    <property type="protein sequence ID" value="GJM87060.1"/>
    <property type="molecule type" value="Genomic_DNA"/>
</dbReference>
<reference evidence="9" key="2">
    <citation type="submission" date="2021-12" db="EMBL/GenBank/DDBJ databases">
        <title>Resequencing data analysis of finger millet.</title>
        <authorList>
            <person name="Hatakeyama M."/>
            <person name="Aluri S."/>
            <person name="Balachadran M.T."/>
            <person name="Sivarajan S.R."/>
            <person name="Poveda L."/>
            <person name="Shimizu-Inatsugi R."/>
            <person name="Schlapbach R."/>
            <person name="Sreeman S.M."/>
            <person name="Shimizu K.K."/>
        </authorList>
    </citation>
    <scope>NUCLEOTIDE SEQUENCE</scope>
</reference>
<dbReference type="SUPFAM" id="SSF101148">
    <property type="entry name" value="Plant invertase/pectin methylesterase inhibitor"/>
    <property type="match status" value="1"/>
</dbReference>
<comment type="similarity">
    <text evidence="2">In the N-terminal section; belongs to the PMEI family.</text>
</comment>
<evidence type="ECO:0000256" key="1">
    <source>
        <dbReference type="ARBA" id="ARBA00005184"/>
    </source>
</evidence>
<dbReference type="Proteomes" id="UP001054889">
    <property type="component" value="Unassembled WGS sequence"/>
</dbReference>
<proteinExistence type="inferred from homology"/>
<evidence type="ECO:0000256" key="6">
    <source>
        <dbReference type="PROSITE-ProRule" id="PRU10040"/>
    </source>
</evidence>
<feature type="active site" evidence="6">
    <location>
        <position position="419"/>
    </location>
</feature>
<dbReference type="Gene3D" id="2.160.20.10">
    <property type="entry name" value="Single-stranded right-handed beta-helix, Pectin lyase-like"/>
    <property type="match status" value="1"/>
</dbReference>
<dbReference type="PROSITE" id="PS00503">
    <property type="entry name" value="PECTINESTERASE_2"/>
    <property type="match status" value="1"/>
</dbReference>
<dbReference type="FunFam" id="2.160.20.10:FF:000001">
    <property type="entry name" value="Pectinesterase"/>
    <property type="match status" value="1"/>
</dbReference>
<evidence type="ECO:0000256" key="4">
    <source>
        <dbReference type="ARBA" id="ARBA00022801"/>
    </source>
</evidence>
<comment type="pathway">
    <text evidence="1 7">Glycan metabolism; pectin degradation; 2-dehydro-3-deoxy-D-gluconate from pectin: step 1/5.</text>
</comment>
<dbReference type="NCBIfam" id="TIGR01614">
    <property type="entry name" value="PME_inhib"/>
    <property type="match status" value="1"/>
</dbReference>
<dbReference type="InterPro" id="IPR012334">
    <property type="entry name" value="Pectin_lyas_fold"/>
</dbReference>
<keyword evidence="4 7" id="KW-0378">Hydrolase</keyword>
<dbReference type="InterPro" id="IPR006501">
    <property type="entry name" value="Pectinesterase_inhib_dom"/>
</dbReference>
<dbReference type="AlphaFoldDB" id="A0AAV5BL67"/>
<evidence type="ECO:0000313" key="9">
    <source>
        <dbReference type="EMBL" id="GJM87060.1"/>
    </source>
</evidence>
<comment type="similarity">
    <text evidence="3">In the C-terminal section; belongs to the pectinesterase family.</text>
</comment>
<feature type="domain" description="Pectinesterase inhibitor" evidence="8">
    <location>
        <begin position="62"/>
        <end position="211"/>
    </location>
</feature>
<keyword evidence="10" id="KW-1185">Reference proteome</keyword>
<feature type="chain" id="PRO_5043107318" description="Pectinesterase" evidence="7">
    <location>
        <begin position="36"/>
        <end position="577"/>
    </location>
</feature>
<dbReference type="Gene3D" id="1.20.140.40">
    <property type="entry name" value="Invertase/pectin methylesterase inhibitor family protein"/>
    <property type="match status" value="1"/>
</dbReference>
<dbReference type="SUPFAM" id="SSF51126">
    <property type="entry name" value="Pectin lyase-like"/>
    <property type="match status" value="1"/>
</dbReference>
<protein>
    <recommendedName>
        <fullName evidence="7">Pectinesterase</fullName>
        <ecNumber evidence="7">3.1.1.11</ecNumber>
    </recommendedName>
</protein>
<evidence type="ECO:0000259" key="8">
    <source>
        <dbReference type="SMART" id="SM00856"/>
    </source>
</evidence>
<sequence length="577" mass="60297">MEKFGSASSRVPPAPAWRCAVALVLALATVVAVDARSGYEAASTGNNNVTSVVSSRVAASSSTRKSVTLICRSTPYPGACKTALASAEAHRLVTGGDPFAASMHFTMSRATSARAMARRLAASAARSLPPSGFHDCAELLEMSVRQLRDALAGSASDVEGATTWLSAALTNQDTCTDSLAAVPPASATTGRDALRRRVAALARFISTALALHVGKVKESIPPSAAPAPSSTTFPSWVTEHDRRLLESPAANITPDAVVAQDGSGTHRSIGEAIAAVTTEAASAAVGAEARGGVAQAARKVIYVKAGKYVERVSVTYQQENVMLVGEGKGRTIIESHNSVAGGYTTLSSATIAAMGAGFMARGLSIVNSAGRDKEQAVALLVTGDRSVVYQCEIKAYQDTLFTHSNRQFYADTDIAGTVDFIFGNSAAVFQGCNIQARGPVPGQQDVVTAQGRDDPNQNTGFSFHRCRITGAPDLGKTPVYLGRPWRKYARVVVMKSYMDGLISPAGWLAWSDPAALSTLYYGEYGNSGPGAGTNGRVAWKGVHRSMSAAEANEFTVAKLISGDSWLESTGVRYTSGL</sequence>
<dbReference type="Pfam" id="PF04043">
    <property type="entry name" value="PMEI"/>
    <property type="match status" value="1"/>
</dbReference>
<dbReference type="GO" id="GO:0030599">
    <property type="term" value="F:pectinesterase activity"/>
    <property type="evidence" value="ECO:0007669"/>
    <property type="project" value="UniProtKB-UniRule"/>
</dbReference>
<comment type="caution">
    <text evidence="9">The sequence shown here is derived from an EMBL/GenBank/DDBJ whole genome shotgun (WGS) entry which is preliminary data.</text>
</comment>
<dbReference type="EC" id="3.1.1.11" evidence="7"/>
<dbReference type="GO" id="GO:0045490">
    <property type="term" value="P:pectin catabolic process"/>
    <property type="evidence" value="ECO:0007669"/>
    <property type="project" value="UniProtKB-UniRule"/>
</dbReference>
<evidence type="ECO:0000313" key="10">
    <source>
        <dbReference type="Proteomes" id="UP001054889"/>
    </source>
</evidence>
<dbReference type="InterPro" id="IPR011050">
    <property type="entry name" value="Pectin_lyase_fold/virulence"/>
</dbReference>
<dbReference type="PANTHER" id="PTHR31707">
    <property type="entry name" value="PECTINESTERASE"/>
    <property type="match status" value="1"/>
</dbReference>
<organism evidence="9 10">
    <name type="scientific">Eleusine coracana subsp. coracana</name>
    <dbReference type="NCBI Taxonomy" id="191504"/>
    <lineage>
        <taxon>Eukaryota</taxon>
        <taxon>Viridiplantae</taxon>
        <taxon>Streptophyta</taxon>
        <taxon>Embryophyta</taxon>
        <taxon>Tracheophyta</taxon>
        <taxon>Spermatophyta</taxon>
        <taxon>Magnoliopsida</taxon>
        <taxon>Liliopsida</taxon>
        <taxon>Poales</taxon>
        <taxon>Poaceae</taxon>
        <taxon>PACMAD clade</taxon>
        <taxon>Chloridoideae</taxon>
        <taxon>Cynodonteae</taxon>
        <taxon>Eleusininae</taxon>
        <taxon>Eleusine</taxon>
    </lineage>
</organism>
<keyword evidence="7" id="KW-0732">Signal</keyword>
<dbReference type="InterPro" id="IPR000070">
    <property type="entry name" value="Pectinesterase_cat"/>
</dbReference>
<dbReference type="GO" id="GO:0042545">
    <property type="term" value="P:cell wall modification"/>
    <property type="evidence" value="ECO:0007669"/>
    <property type="project" value="UniProtKB-UniRule"/>
</dbReference>
<evidence type="ECO:0000256" key="5">
    <source>
        <dbReference type="ARBA" id="ARBA00023085"/>
    </source>
</evidence>
<dbReference type="SMART" id="SM00856">
    <property type="entry name" value="PMEI"/>
    <property type="match status" value="1"/>
</dbReference>
<dbReference type="CDD" id="cd15798">
    <property type="entry name" value="PMEI-like_3"/>
    <property type="match status" value="1"/>
</dbReference>
<evidence type="ECO:0000256" key="3">
    <source>
        <dbReference type="ARBA" id="ARBA00007786"/>
    </source>
</evidence>